<dbReference type="InterPro" id="IPR006143">
    <property type="entry name" value="RND_pump_MFP"/>
</dbReference>
<reference evidence="3 4" key="1">
    <citation type="journal article" date="2013" name="Genome Biol.">
        <title>Genomic analysis reveals key aspects of prokaryotic symbiosis in the phototrophic consortium "Chlorochromatium aggregatum".</title>
        <authorList>
            <person name="Liu Z."/>
            <person name="Muller J."/>
            <person name="Li T."/>
            <person name="Alvey R.M."/>
            <person name="Vogl K."/>
            <person name="Frigaard N.U."/>
            <person name="Rockwell N.C."/>
            <person name="Boyd E.S."/>
            <person name="Tomsho L.P."/>
            <person name="Schuster S.C."/>
            <person name="Henke P."/>
            <person name="Rohde M."/>
            <person name="Overmann J."/>
            <person name="Bryant D.A."/>
        </authorList>
    </citation>
    <scope>NUCLEOTIDE SEQUENCE [LARGE SCALE GENOMIC DNA]</scope>
    <source>
        <strain evidence="3">CR</strain>
    </source>
</reference>
<dbReference type="eggNOG" id="COG0845">
    <property type="taxonomic scope" value="Bacteria"/>
</dbReference>
<dbReference type="SUPFAM" id="SSF111369">
    <property type="entry name" value="HlyD-like secretion proteins"/>
    <property type="match status" value="1"/>
</dbReference>
<dbReference type="Gene3D" id="2.40.50.100">
    <property type="match status" value="1"/>
</dbReference>
<dbReference type="Gene3D" id="2.40.30.170">
    <property type="match status" value="1"/>
</dbReference>
<dbReference type="PATRIC" id="fig|946483.4.peg.462"/>
<dbReference type="Proteomes" id="UP000017184">
    <property type="component" value="Chromosome"/>
</dbReference>
<dbReference type="AlphaFoldDB" id="U5N5E8"/>
<dbReference type="STRING" id="946483.Cenrod_0460"/>
<dbReference type="Gene3D" id="2.40.420.20">
    <property type="match status" value="1"/>
</dbReference>
<name>U5N5E8_9BURK</name>
<dbReference type="KEGG" id="cbx:Cenrod_0460"/>
<dbReference type="NCBIfam" id="TIGR01730">
    <property type="entry name" value="RND_mfp"/>
    <property type="match status" value="1"/>
</dbReference>
<evidence type="ECO:0000256" key="1">
    <source>
        <dbReference type="ARBA" id="ARBA00009477"/>
    </source>
</evidence>
<dbReference type="Pfam" id="PF25973">
    <property type="entry name" value="BSH_CzcB"/>
    <property type="match status" value="1"/>
</dbReference>
<dbReference type="Gene3D" id="1.10.287.470">
    <property type="entry name" value="Helix hairpin bin"/>
    <property type="match status" value="1"/>
</dbReference>
<proteinExistence type="inferred from homology"/>
<dbReference type="InterPro" id="IPR058647">
    <property type="entry name" value="BSH_CzcB-like"/>
</dbReference>
<dbReference type="EMBL" id="CP004885">
    <property type="protein sequence ID" value="AGX86577.1"/>
    <property type="molecule type" value="Genomic_DNA"/>
</dbReference>
<evidence type="ECO:0000259" key="2">
    <source>
        <dbReference type="Pfam" id="PF25973"/>
    </source>
</evidence>
<dbReference type="PANTHER" id="PTHR30469">
    <property type="entry name" value="MULTIDRUG RESISTANCE PROTEIN MDTA"/>
    <property type="match status" value="1"/>
</dbReference>
<comment type="similarity">
    <text evidence="1">Belongs to the membrane fusion protein (MFP) (TC 8.A.1) family.</text>
</comment>
<organism evidence="3 4">
    <name type="scientific">Candidatus Symbiobacter mobilis CR</name>
    <dbReference type="NCBI Taxonomy" id="946483"/>
    <lineage>
        <taxon>Bacteria</taxon>
        <taxon>Pseudomonadati</taxon>
        <taxon>Pseudomonadota</taxon>
        <taxon>Betaproteobacteria</taxon>
        <taxon>Burkholderiales</taxon>
        <taxon>Comamonadaceae</taxon>
    </lineage>
</organism>
<gene>
    <name evidence="3" type="ORF">Cenrod_0460</name>
</gene>
<evidence type="ECO:0000313" key="4">
    <source>
        <dbReference type="Proteomes" id="UP000017184"/>
    </source>
</evidence>
<protein>
    <recommendedName>
        <fullName evidence="2">CzcB-like barrel-sandwich hybrid domain-containing protein</fullName>
    </recommendedName>
</protein>
<dbReference type="GO" id="GO:0015562">
    <property type="term" value="F:efflux transmembrane transporter activity"/>
    <property type="evidence" value="ECO:0007669"/>
    <property type="project" value="TreeGrafter"/>
</dbReference>
<sequence>MSARVRWALVALLLVLLTVSIGRALWDRVRRQEAGVRQHAALQSAVTVDLAAGDVVQATSIDLAQIVFASGPVEAQRTALIKARIPGEVVTLRLREGDPVRTGQVVAEIDAMEARLRHQQALETVRAAQAQVDIALRTDRNNQALRASGFLSPTAFDHARSALDAAQANLAQAKAAAGVAAKSLADATLRSPITGYVAHKYVEQGERVGVEARLLDIVDITSMEWQVSLSPAEAAPVRVGQSATLRVDGIPTALHARVARISPATSARAVPVTLVLEAGYPPLRHGLFARGSVQTGSVRTLAVPLSAVRTDKASPYVQRIVEGKVQHQTVRTGARGDYDGQTWVAIEGLAQGASLVDGTVGTLRPGTSVRIRP</sequence>
<dbReference type="HOGENOM" id="CLU_018816_1_2_4"/>
<keyword evidence="4" id="KW-1185">Reference proteome</keyword>
<dbReference type="PANTHER" id="PTHR30469:SF15">
    <property type="entry name" value="HLYD FAMILY OF SECRETION PROTEINS"/>
    <property type="match status" value="1"/>
</dbReference>
<feature type="domain" description="CzcB-like barrel-sandwich hybrid" evidence="2">
    <location>
        <begin position="77"/>
        <end position="219"/>
    </location>
</feature>
<evidence type="ECO:0000313" key="3">
    <source>
        <dbReference type="EMBL" id="AGX86577.1"/>
    </source>
</evidence>
<dbReference type="OrthoDB" id="5502471at2"/>
<accession>U5N5E8</accession>
<dbReference type="GO" id="GO:1990281">
    <property type="term" value="C:efflux pump complex"/>
    <property type="evidence" value="ECO:0007669"/>
    <property type="project" value="TreeGrafter"/>
</dbReference>